<keyword evidence="2" id="KW-0472">Membrane</keyword>
<dbReference type="InterPro" id="IPR044200">
    <property type="entry name" value="At5g03900-like"/>
</dbReference>
<keyword evidence="2" id="KW-1133">Transmembrane helix</keyword>
<evidence type="ECO:0000313" key="4">
    <source>
        <dbReference type="Proteomes" id="UP000239649"/>
    </source>
</evidence>
<feature type="transmembrane region" description="Helical" evidence="2">
    <location>
        <begin position="428"/>
        <end position="452"/>
    </location>
</feature>
<protein>
    <submittedName>
        <fullName evidence="3">Iron-sulfur cluster biosynthesis family</fullName>
    </submittedName>
</protein>
<feature type="compositionally biased region" description="Basic and acidic residues" evidence="1">
    <location>
        <begin position="567"/>
        <end position="578"/>
    </location>
</feature>
<dbReference type="STRING" id="554055.A0A2P6V0H9"/>
<feature type="transmembrane region" description="Helical" evidence="2">
    <location>
        <begin position="195"/>
        <end position="217"/>
    </location>
</feature>
<dbReference type="GO" id="GO:0009941">
    <property type="term" value="C:chloroplast envelope"/>
    <property type="evidence" value="ECO:0007669"/>
    <property type="project" value="TreeGrafter"/>
</dbReference>
<reference evidence="3 4" key="1">
    <citation type="journal article" date="2018" name="Plant J.">
        <title>Genome sequences of Chlorella sorokiniana UTEX 1602 and Micractinium conductrix SAG 241.80: implications to maltose excretion by a green alga.</title>
        <authorList>
            <person name="Arriola M.B."/>
            <person name="Velmurugan N."/>
            <person name="Zhang Y."/>
            <person name="Plunkett M.H."/>
            <person name="Hondzo H."/>
            <person name="Barney B.M."/>
        </authorList>
    </citation>
    <scope>NUCLEOTIDE SEQUENCE [LARGE SCALE GENOMIC DNA]</scope>
    <source>
        <strain evidence="3 4">SAG 241.80</strain>
    </source>
</reference>
<dbReference type="PANTHER" id="PTHR47380">
    <property type="entry name" value="OS02G0533000 PROTEIN"/>
    <property type="match status" value="1"/>
</dbReference>
<dbReference type="EMBL" id="LHPF02000053">
    <property type="protein sequence ID" value="PSC67601.1"/>
    <property type="molecule type" value="Genomic_DNA"/>
</dbReference>
<comment type="caution">
    <text evidence="3">The sequence shown here is derived from an EMBL/GenBank/DDBJ whole genome shotgun (WGS) entry which is preliminary data.</text>
</comment>
<name>A0A2P6V0H9_9CHLO</name>
<organism evidence="3 4">
    <name type="scientific">Micractinium conductrix</name>
    <dbReference type="NCBI Taxonomy" id="554055"/>
    <lineage>
        <taxon>Eukaryota</taxon>
        <taxon>Viridiplantae</taxon>
        <taxon>Chlorophyta</taxon>
        <taxon>core chlorophytes</taxon>
        <taxon>Trebouxiophyceae</taxon>
        <taxon>Chlorellales</taxon>
        <taxon>Chlorellaceae</taxon>
        <taxon>Chlorella clade</taxon>
        <taxon>Micractinium</taxon>
    </lineage>
</organism>
<feature type="region of interest" description="Disordered" evidence="1">
    <location>
        <begin position="512"/>
        <end position="578"/>
    </location>
</feature>
<evidence type="ECO:0000256" key="2">
    <source>
        <dbReference type="SAM" id="Phobius"/>
    </source>
</evidence>
<evidence type="ECO:0000313" key="3">
    <source>
        <dbReference type="EMBL" id="PSC67601.1"/>
    </source>
</evidence>
<dbReference type="AlphaFoldDB" id="A0A2P6V0H9"/>
<dbReference type="OrthoDB" id="4518at2759"/>
<feature type="compositionally biased region" description="Basic and acidic residues" evidence="1">
    <location>
        <begin position="526"/>
        <end position="537"/>
    </location>
</feature>
<evidence type="ECO:0000256" key="1">
    <source>
        <dbReference type="SAM" id="MobiDB-lite"/>
    </source>
</evidence>
<dbReference type="PANTHER" id="PTHR47380:SF4">
    <property type="entry name" value="OS02G0533000 PROTEIN"/>
    <property type="match status" value="1"/>
</dbReference>
<sequence length="578" mass="62941">MKSLQPQAGGLPLRLAATRCLRAPQRPAPPHLTAPVVARVLRSARQLPGAPWGRSGVARRATAAPARLPLRVAAAAARSPVEVLLDGVPGKGELLSPRLDPEVRQRAERAIAARGGRVTIGDVASSAGLRLDQAEEAVRALAADCAATLQVTDDGDIVWLFPRGFQDTIRSKSLLLRLEPTAKAVKAGAEYAARVAFGTALMVSVAMVAVALTAIATSGSDNNRDRRSSGGYGGGPRMFFNMTDLLWYWDPYYAQRRRQRMQQQQGMNFLEAIFSWVFGDGDPNAEFDRKRWEAVGRYIQSRGGTVAAEELAPFLDLQPGQLASDRGRITVNESYMLPVLARFNGSPAVDAAGNIVYSFPDLQTTAAATSRSAPPRSAALEQRWQLTAAAAGQKLGAIALGAFNFVGVATLTFLLADPMNRLALAQNGLLWVAGAMPYLQVYAAAFFAVPLFRWVQNAARNREIDARNAARQEAVRLLAAPDATLQAKMAGAAAAGRQRVITDRDVVYRSDRPLEEQPADLEGDSFEARMVARERQRQGKAAAAARQPQQQQGVEPPLWWQQQQERQQQKERQQHDRW</sequence>
<keyword evidence="4" id="KW-1185">Reference proteome</keyword>
<feature type="transmembrane region" description="Helical" evidence="2">
    <location>
        <begin position="395"/>
        <end position="416"/>
    </location>
</feature>
<proteinExistence type="predicted"/>
<gene>
    <name evidence="3" type="ORF">C2E20_8744</name>
</gene>
<keyword evidence="2" id="KW-0812">Transmembrane</keyword>
<accession>A0A2P6V0H9</accession>
<feature type="compositionally biased region" description="Low complexity" evidence="1">
    <location>
        <begin position="539"/>
        <end position="552"/>
    </location>
</feature>
<dbReference type="Proteomes" id="UP000239649">
    <property type="component" value="Unassembled WGS sequence"/>
</dbReference>